<comment type="subcellular location">
    <subcellularLocation>
        <location evidence="5">Endoplasmic reticulum membrane</location>
        <topology evidence="5">Multi-pass membrane protein</topology>
    </subcellularLocation>
    <subcellularLocation>
        <location evidence="1">Membrane</location>
        <topology evidence="1">Multi-pass membrane protein</topology>
    </subcellularLocation>
</comment>
<evidence type="ECO:0000313" key="7">
    <source>
        <dbReference type="Proteomes" id="UP000815325"/>
    </source>
</evidence>
<dbReference type="EMBL" id="MU069737">
    <property type="protein sequence ID" value="KAF5834808.1"/>
    <property type="molecule type" value="Genomic_DNA"/>
</dbReference>
<keyword evidence="3" id="KW-1133">Transmembrane helix</keyword>
<keyword evidence="2" id="KW-0812">Transmembrane</keyword>
<keyword evidence="5" id="KW-0256">Endoplasmic reticulum</keyword>
<dbReference type="Pfam" id="PF04140">
    <property type="entry name" value="ICMT"/>
    <property type="match status" value="1"/>
</dbReference>
<gene>
    <name evidence="6" type="ORF">DUNSADRAFT_8392</name>
</gene>
<evidence type="ECO:0000256" key="2">
    <source>
        <dbReference type="ARBA" id="ARBA00022692"/>
    </source>
</evidence>
<accession>A0ABQ7GJM8</accession>
<proteinExistence type="inferred from homology"/>
<evidence type="ECO:0000256" key="1">
    <source>
        <dbReference type="ARBA" id="ARBA00004141"/>
    </source>
</evidence>
<comment type="catalytic activity">
    <reaction evidence="5">
        <text>[protein]-C-terminal S-[(2E,6E)-farnesyl]-L-cysteine + S-adenosyl-L-methionine = [protein]-C-terminal S-[(2E,6E)-farnesyl]-L-cysteine methyl ester + S-adenosyl-L-homocysteine</text>
        <dbReference type="Rhea" id="RHEA:21672"/>
        <dbReference type="Rhea" id="RHEA-COMP:12125"/>
        <dbReference type="Rhea" id="RHEA-COMP:12126"/>
        <dbReference type="ChEBI" id="CHEBI:57856"/>
        <dbReference type="ChEBI" id="CHEBI:59789"/>
        <dbReference type="ChEBI" id="CHEBI:90510"/>
        <dbReference type="ChEBI" id="CHEBI:90511"/>
        <dbReference type="EC" id="2.1.1.100"/>
    </reaction>
</comment>
<dbReference type="PANTHER" id="PTHR12714:SF26">
    <property type="entry name" value="ISOPRENYLCYSTEINE CARBOXYLMETHYLTRANSFERASE FAMILY PROTEIN"/>
    <property type="match status" value="1"/>
</dbReference>
<dbReference type="PANTHER" id="PTHR12714">
    <property type="entry name" value="PROTEIN-S ISOPRENYLCYSTEINE O-METHYLTRANSFERASE"/>
    <property type="match status" value="1"/>
</dbReference>
<evidence type="ECO:0000256" key="4">
    <source>
        <dbReference type="ARBA" id="ARBA00023136"/>
    </source>
</evidence>
<dbReference type="Gene3D" id="1.20.120.1630">
    <property type="match status" value="1"/>
</dbReference>
<dbReference type="Proteomes" id="UP000815325">
    <property type="component" value="Unassembled WGS sequence"/>
</dbReference>
<protein>
    <recommendedName>
        <fullName evidence="5">Protein-S-isoprenylcysteine O-methyltransferase</fullName>
        <ecNumber evidence="5">2.1.1.100</ecNumber>
    </recommendedName>
</protein>
<keyword evidence="5" id="KW-0949">S-adenosyl-L-methionine</keyword>
<evidence type="ECO:0000256" key="5">
    <source>
        <dbReference type="RuleBase" id="RU362022"/>
    </source>
</evidence>
<dbReference type="EC" id="2.1.1.100" evidence="5"/>
<comment type="similarity">
    <text evidence="5">Belongs to the class VI-like SAM-binding methyltransferase superfamily. Isoprenylcysteine carboxyl methyltransferase family.</text>
</comment>
<keyword evidence="7" id="KW-1185">Reference proteome</keyword>
<keyword evidence="5" id="KW-0489">Methyltransferase</keyword>
<keyword evidence="5" id="KW-0808">Transferase</keyword>
<sequence>MLQARLPTTTALPSRVCKPVLMKSMITGRRVLPQRYTACAAAANSGSAEQVSSSEQPAKVEATEMDAGALPRQQQPPQSESDGLGSQELIDELKTGFGSKGEVYLFAQLGMMALVVFCPFEFQGFFHTCAAVSLATGLAFLYLGQNNLGRNLSPMPQPREKHQLVTTGVYSYVRHPMYAGLLLAAIGLADLTHSETRLALAVGLWLVLEKKVAQEEKYLCERYPDYTNYMGKVKKFFPFLY</sequence>
<evidence type="ECO:0000313" key="6">
    <source>
        <dbReference type="EMBL" id="KAF5834808.1"/>
    </source>
</evidence>
<comment type="cofactor">
    <cofactor evidence="5">
        <name>Zn(2+)</name>
        <dbReference type="ChEBI" id="CHEBI:29105"/>
    </cofactor>
    <text evidence="5">Divalent metal cations. Probably Zn(2+).</text>
</comment>
<comment type="caution">
    <text evidence="6">The sequence shown here is derived from an EMBL/GenBank/DDBJ whole genome shotgun (WGS) entry which is preliminary data.</text>
</comment>
<organism evidence="6 7">
    <name type="scientific">Dunaliella salina</name>
    <name type="common">Green alga</name>
    <name type="synonym">Protococcus salinus</name>
    <dbReference type="NCBI Taxonomy" id="3046"/>
    <lineage>
        <taxon>Eukaryota</taxon>
        <taxon>Viridiplantae</taxon>
        <taxon>Chlorophyta</taxon>
        <taxon>core chlorophytes</taxon>
        <taxon>Chlorophyceae</taxon>
        <taxon>CS clade</taxon>
        <taxon>Chlamydomonadales</taxon>
        <taxon>Dunaliellaceae</taxon>
        <taxon>Dunaliella</taxon>
    </lineage>
</organism>
<keyword evidence="4" id="KW-0472">Membrane</keyword>
<evidence type="ECO:0000256" key="3">
    <source>
        <dbReference type="ARBA" id="ARBA00022989"/>
    </source>
</evidence>
<reference evidence="6" key="1">
    <citation type="submission" date="2017-08" db="EMBL/GenBank/DDBJ databases">
        <authorList>
            <person name="Polle J.E."/>
            <person name="Barry K."/>
            <person name="Cushman J."/>
            <person name="Schmutz J."/>
            <person name="Tran D."/>
            <person name="Hathwaick L.T."/>
            <person name="Yim W.C."/>
            <person name="Jenkins J."/>
            <person name="Mckie-Krisberg Z.M."/>
            <person name="Prochnik S."/>
            <person name="Lindquist E."/>
            <person name="Dockter R.B."/>
            <person name="Adam C."/>
            <person name="Molina H."/>
            <person name="Bunkerborg J."/>
            <person name="Jin E."/>
            <person name="Buchheim M."/>
            <person name="Magnuson J."/>
        </authorList>
    </citation>
    <scope>NUCLEOTIDE SEQUENCE</scope>
    <source>
        <strain evidence="6">CCAP 19/18</strain>
    </source>
</reference>
<dbReference type="InterPro" id="IPR007269">
    <property type="entry name" value="ICMT_MeTrfase"/>
</dbReference>
<name>A0ABQ7GJM8_DUNSA</name>